<dbReference type="AlphaFoldDB" id="Q5VS26"/>
<protein>
    <submittedName>
        <fullName evidence="3">Uncharacterized protein</fullName>
    </submittedName>
</protein>
<accession>Q5VS26</accession>
<reference evidence="3" key="1">
    <citation type="submission" date="2000-02" db="EMBL/GenBank/DDBJ databases">
        <title>Oryza sativa nipponbare(GA3) genomic DNA, chromosome 6, PAC clone:P0425F02.</title>
        <authorList>
            <person name="Sasaki T."/>
            <person name="Matsumoto T."/>
            <person name="Yamamoto K."/>
        </authorList>
    </citation>
    <scope>NUCLEOTIDE SEQUENCE</scope>
</reference>
<evidence type="ECO:0000313" key="2">
    <source>
        <dbReference type="EMBL" id="BAC24837.1"/>
    </source>
</evidence>
<sequence>MPGQSPHGLLIGDDDDEQQAANPNNTSIRQNNKPKEKSRTLVEHPKMMDAMRINGDGDGDAAYKLRYPSDDMKWNLLLLPHHYHSSLTNLSGGGGLCSHSLTLTHLSGVVEGKGRRGREGQPKGRKRVREARISRRLPRRRIATGRCEMGWSGM</sequence>
<evidence type="ECO:0000256" key="1">
    <source>
        <dbReference type="SAM" id="MobiDB-lite"/>
    </source>
</evidence>
<reference evidence="4" key="3">
    <citation type="journal article" date="2005" name="Nature">
        <title>The map-based sequence of the rice genome.</title>
        <authorList>
            <consortium name="International rice genome sequencing project (IRGSP)"/>
            <person name="Matsumoto T."/>
            <person name="Wu J."/>
            <person name="Kanamori H."/>
            <person name="Katayose Y."/>
            <person name="Fujisawa M."/>
            <person name="Namiki N."/>
            <person name="Mizuno H."/>
            <person name="Yamamoto K."/>
            <person name="Antonio B.A."/>
            <person name="Baba T."/>
            <person name="Sakata K."/>
            <person name="Nagamura Y."/>
            <person name="Aoki H."/>
            <person name="Arikawa K."/>
            <person name="Arita K."/>
            <person name="Bito T."/>
            <person name="Chiden Y."/>
            <person name="Fujitsuka N."/>
            <person name="Fukunaka R."/>
            <person name="Hamada M."/>
            <person name="Harada C."/>
            <person name="Hayashi A."/>
            <person name="Hijishita S."/>
            <person name="Honda M."/>
            <person name="Hosokawa S."/>
            <person name="Ichikawa Y."/>
            <person name="Idonuma A."/>
            <person name="Iijima M."/>
            <person name="Ikeda M."/>
            <person name="Ikeno M."/>
            <person name="Ito K."/>
            <person name="Ito S."/>
            <person name="Ito T."/>
            <person name="Ito Y."/>
            <person name="Ito Y."/>
            <person name="Iwabuchi A."/>
            <person name="Kamiya K."/>
            <person name="Karasawa W."/>
            <person name="Kurita K."/>
            <person name="Katagiri S."/>
            <person name="Kikuta A."/>
            <person name="Kobayashi H."/>
            <person name="Kobayashi N."/>
            <person name="Machita K."/>
            <person name="Maehara T."/>
            <person name="Masukawa M."/>
            <person name="Mizubayashi T."/>
            <person name="Mukai Y."/>
            <person name="Nagasaki H."/>
            <person name="Nagata Y."/>
            <person name="Naito S."/>
            <person name="Nakashima M."/>
            <person name="Nakama Y."/>
            <person name="Nakamichi Y."/>
            <person name="Nakamura M."/>
            <person name="Meguro A."/>
            <person name="Negishi M."/>
            <person name="Ohta I."/>
            <person name="Ohta T."/>
            <person name="Okamoto M."/>
            <person name="Ono N."/>
            <person name="Saji S."/>
            <person name="Sakaguchi M."/>
            <person name="Sakai K."/>
            <person name="Shibata M."/>
            <person name="Shimokawa T."/>
            <person name="Song J."/>
            <person name="Takazaki Y."/>
            <person name="Terasawa K."/>
            <person name="Tsugane M."/>
            <person name="Tsuji K."/>
            <person name="Ueda S."/>
            <person name="Waki K."/>
            <person name="Yamagata H."/>
            <person name="Yamamoto M."/>
            <person name="Yamamoto S."/>
            <person name="Yamane H."/>
            <person name="Yoshiki S."/>
            <person name="Yoshihara R."/>
            <person name="Yukawa K."/>
            <person name="Zhong H."/>
            <person name="Yano M."/>
            <person name="Yuan Q."/>
            <person name="Ouyang S."/>
            <person name="Liu J."/>
            <person name="Jones K.M."/>
            <person name="Gansberger K."/>
            <person name="Moffat K."/>
            <person name="Hill J."/>
            <person name="Bera J."/>
            <person name="Fadrosh D."/>
            <person name="Jin S."/>
            <person name="Johri S."/>
            <person name="Kim M."/>
            <person name="Overton L."/>
            <person name="Reardon M."/>
            <person name="Tsitrin T."/>
            <person name="Vuong H."/>
            <person name="Weaver B."/>
            <person name="Ciecko A."/>
            <person name="Tallon L."/>
            <person name="Jackson J."/>
            <person name="Pai G."/>
            <person name="Aken S.V."/>
            <person name="Utterback T."/>
            <person name="Reidmuller S."/>
            <person name="Feldblyum T."/>
            <person name="Hsiao J."/>
            <person name="Zismann V."/>
            <person name="Iobst S."/>
            <person name="de Vazeille A.R."/>
            <person name="Buell C.R."/>
            <person name="Ying K."/>
            <person name="Li Y."/>
            <person name="Lu T."/>
            <person name="Huang Y."/>
            <person name="Zhao Q."/>
            <person name="Feng Q."/>
            <person name="Zhang L."/>
            <person name="Zhu J."/>
            <person name="Weng Q."/>
            <person name="Mu J."/>
            <person name="Lu Y."/>
            <person name="Fan D."/>
            <person name="Liu Y."/>
            <person name="Guan J."/>
            <person name="Zhang Y."/>
            <person name="Yu S."/>
            <person name="Liu X."/>
            <person name="Zhang Y."/>
            <person name="Hong G."/>
            <person name="Han B."/>
            <person name="Choisne N."/>
            <person name="Demange N."/>
            <person name="Orjeda G."/>
            <person name="Samain S."/>
            <person name="Cattolico L."/>
            <person name="Pelletier E."/>
            <person name="Couloux A."/>
            <person name="Segurens B."/>
            <person name="Wincker P."/>
            <person name="D'Hont A."/>
            <person name="Scarpelli C."/>
            <person name="Weissenbach J."/>
            <person name="Salanoubat M."/>
            <person name="Quetier F."/>
            <person name="Yu Y."/>
            <person name="Kim H.R."/>
            <person name="Rambo T."/>
            <person name="Currie J."/>
            <person name="Collura K."/>
            <person name="Luo M."/>
            <person name="Yang T."/>
            <person name="Ammiraju J.S.S."/>
            <person name="Engler F."/>
            <person name="Soderlund C."/>
            <person name="Wing R.A."/>
            <person name="Palmer L.E."/>
            <person name="de la Bastide M."/>
            <person name="Spiegel L."/>
            <person name="Nascimento L."/>
            <person name="Zutavern T."/>
            <person name="O'Shaughnessy A."/>
            <person name="Dike S."/>
            <person name="Dedhia N."/>
            <person name="Preston R."/>
            <person name="Balija V."/>
            <person name="McCombie W.R."/>
            <person name="Chow T."/>
            <person name="Chen H."/>
            <person name="Chung M."/>
            <person name="Chen C."/>
            <person name="Shaw J."/>
            <person name="Wu H."/>
            <person name="Hsiao K."/>
            <person name="Chao Y."/>
            <person name="Chu M."/>
            <person name="Cheng C."/>
            <person name="Hour A."/>
            <person name="Lee P."/>
            <person name="Lin S."/>
            <person name="Lin Y."/>
            <person name="Liou J."/>
            <person name="Liu S."/>
            <person name="Hsing Y."/>
            <person name="Raghuvanshi S."/>
            <person name="Mohanty A."/>
            <person name="Bharti A.K."/>
            <person name="Gaur A."/>
            <person name="Gupta V."/>
            <person name="Kumar D."/>
            <person name="Ravi V."/>
            <person name="Vij S."/>
            <person name="Kapur A."/>
            <person name="Khurana P."/>
            <person name="Khurana P."/>
            <person name="Khurana J.P."/>
            <person name="Tyagi A.K."/>
            <person name="Gaikwad K."/>
            <person name="Singh A."/>
            <person name="Dalal V."/>
            <person name="Srivastava S."/>
            <person name="Dixit A."/>
            <person name="Pal A.K."/>
            <person name="Ghazi I.A."/>
            <person name="Yadav M."/>
            <person name="Pandit A."/>
            <person name="Bhargava A."/>
            <person name="Sureshbabu K."/>
            <person name="Batra K."/>
            <person name="Sharma T.R."/>
            <person name="Mohapatra T."/>
            <person name="Singh N.K."/>
            <person name="Messing J."/>
            <person name="Nelson A.B."/>
            <person name="Fuks G."/>
            <person name="Kavchok S."/>
            <person name="Keizer G."/>
            <person name="Linton E."/>
            <person name="Llaca V."/>
            <person name="Song R."/>
            <person name="Tanyolac B."/>
            <person name="Young S."/>
            <person name="Ho-Il K."/>
            <person name="Hahn J.H."/>
            <person name="Sangsakoo G."/>
            <person name="Vanavichit A."/>
            <person name="de Mattos Luiz.A.T."/>
            <person name="Zimmer P.D."/>
            <person name="Malone G."/>
            <person name="Dellagostin O."/>
            <person name="de Oliveira A.C."/>
            <person name="Bevan M."/>
            <person name="Bancroft I."/>
            <person name="Minx P."/>
            <person name="Cordum H."/>
            <person name="Wilson R."/>
            <person name="Cheng Z."/>
            <person name="Jin W."/>
            <person name="Jiang J."/>
            <person name="Leong S.A."/>
            <person name="Iwama H."/>
            <person name="Gojobori T."/>
            <person name="Itoh T."/>
            <person name="Niimura Y."/>
            <person name="Fujii Y."/>
            <person name="Habara T."/>
            <person name="Sakai H."/>
            <person name="Sato Y."/>
            <person name="Wilson G."/>
            <person name="Kumar K."/>
            <person name="McCouch S."/>
            <person name="Juretic N."/>
            <person name="Hoen D."/>
            <person name="Wright S."/>
            <person name="Bruskiewich R."/>
            <person name="Bureau T."/>
            <person name="Miyao A."/>
            <person name="Hirochika H."/>
            <person name="Nishikawa T."/>
            <person name="Kadowaki K."/>
            <person name="Sugiura M."/>
            <person name="Burr B."/>
            <person name="Sasaki T."/>
        </authorList>
    </citation>
    <scope>NUCLEOTIDE SEQUENCE [LARGE SCALE GENOMIC DNA]</scope>
    <source>
        <strain evidence="4">cv. Nipponbare</strain>
    </source>
</reference>
<name>Q5VS26_ORYSJ</name>
<reference evidence="4" key="4">
    <citation type="journal article" date="2008" name="Nucleic Acids Res.">
        <title>The rice annotation project database (RAP-DB): 2008 update.</title>
        <authorList>
            <consortium name="The rice annotation project (RAP)"/>
        </authorList>
    </citation>
    <scope>GENOME REANNOTATION</scope>
    <source>
        <strain evidence="4">cv. Nipponbare</strain>
    </source>
</reference>
<feature type="compositionally biased region" description="Polar residues" evidence="1">
    <location>
        <begin position="19"/>
        <end position="31"/>
    </location>
</feature>
<evidence type="ECO:0000313" key="4">
    <source>
        <dbReference type="Proteomes" id="UP000000763"/>
    </source>
</evidence>
<gene>
    <name evidence="2" type="ORF">OSJNBa0038F22.21</name>
    <name evidence="3" type="ORF">P0425F02.55</name>
</gene>
<feature type="region of interest" description="Disordered" evidence="1">
    <location>
        <begin position="1"/>
        <end position="39"/>
    </location>
</feature>
<organism evidence="3 4">
    <name type="scientific">Oryza sativa subsp. japonica</name>
    <name type="common">Rice</name>
    <dbReference type="NCBI Taxonomy" id="39947"/>
    <lineage>
        <taxon>Eukaryota</taxon>
        <taxon>Viridiplantae</taxon>
        <taxon>Streptophyta</taxon>
        <taxon>Embryophyta</taxon>
        <taxon>Tracheophyta</taxon>
        <taxon>Spermatophyta</taxon>
        <taxon>Magnoliopsida</taxon>
        <taxon>Liliopsida</taxon>
        <taxon>Poales</taxon>
        <taxon>Poaceae</taxon>
        <taxon>BOP clade</taxon>
        <taxon>Oryzoideae</taxon>
        <taxon>Oryzeae</taxon>
        <taxon>Oryzinae</taxon>
        <taxon>Oryza</taxon>
        <taxon>Oryza sativa</taxon>
    </lineage>
</organism>
<dbReference type="EMBL" id="AP002838">
    <property type="protein sequence ID" value="BAC24837.1"/>
    <property type="molecule type" value="Genomic_DNA"/>
</dbReference>
<dbReference type="EMBL" id="AP001168">
    <property type="protein sequence ID" value="BAD67749.1"/>
    <property type="molecule type" value="Genomic_DNA"/>
</dbReference>
<proteinExistence type="predicted"/>
<dbReference type="Proteomes" id="UP000000763">
    <property type="component" value="Chromosome 6"/>
</dbReference>
<evidence type="ECO:0000313" key="3">
    <source>
        <dbReference type="EMBL" id="BAD67749.1"/>
    </source>
</evidence>
<reference evidence="2" key="2">
    <citation type="submission" date="2000-08" db="EMBL/GenBank/DDBJ databases">
        <title>Oryza sativa nipponbare(GA3) genomic DNA, chromosome 6, BAC clone:OSJNBa0038F22.</title>
        <authorList>
            <person name="Sasaki T."/>
            <person name="Matsumoto T."/>
            <person name="Yamamoto K."/>
        </authorList>
    </citation>
    <scope>NUCLEOTIDE SEQUENCE</scope>
</reference>